<sequence length="114" mass="12987">MRVCVKSEHAMGYIKGQFCSLRGLQQQVDDATDDAWATAWIKTCIVLHTLIFIIKHGNKDPEFVEDLIKEGQDPVEKGAENEITAEATRKTQGQRMRLVLKQKLFEHLANIGEY</sequence>
<proteinExistence type="predicted"/>
<dbReference type="OrthoDB" id="2649667at2759"/>
<dbReference type="AlphaFoldDB" id="A0A9P7K1F5"/>
<keyword evidence="2" id="KW-1185">Reference proteome</keyword>
<accession>A0A9P7K1F5</accession>
<organism evidence="1 2">
    <name type="scientific">Sphagnurus paluster</name>
    <dbReference type="NCBI Taxonomy" id="117069"/>
    <lineage>
        <taxon>Eukaryota</taxon>
        <taxon>Fungi</taxon>
        <taxon>Dikarya</taxon>
        <taxon>Basidiomycota</taxon>
        <taxon>Agaricomycotina</taxon>
        <taxon>Agaricomycetes</taxon>
        <taxon>Agaricomycetidae</taxon>
        <taxon>Agaricales</taxon>
        <taxon>Tricholomatineae</taxon>
        <taxon>Lyophyllaceae</taxon>
        <taxon>Sphagnurus</taxon>
    </lineage>
</organism>
<reference evidence="1" key="2">
    <citation type="submission" date="2021-10" db="EMBL/GenBank/DDBJ databases">
        <title>Phylogenomics reveals ancestral predisposition of the termite-cultivated fungus Termitomyces towards a domesticated lifestyle.</title>
        <authorList>
            <person name="Auxier B."/>
            <person name="Grum-Grzhimaylo A."/>
            <person name="Cardenas M.E."/>
            <person name="Lodge J.D."/>
            <person name="Laessoe T."/>
            <person name="Pedersen O."/>
            <person name="Smith M.E."/>
            <person name="Kuyper T.W."/>
            <person name="Franco-Molano E.A."/>
            <person name="Baroni T.J."/>
            <person name="Aanen D.K."/>
        </authorList>
    </citation>
    <scope>NUCLEOTIDE SEQUENCE</scope>
    <source>
        <strain evidence="1">D49</strain>
    </source>
</reference>
<reference evidence="1" key="1">
    <citation type="submission" date="2021-02" db="EMBL/GenBank/DDBJ databases">
        <authorList>
            <person name="Nieuwenhuis M."/>
            <person name="Van De Peppel L.J.J."/>
        </authorList>
    </citation>
    <scope>NUCLEOTIDE SEQUENCE</scope>
    <source>
        <strain evidence="1">D49</strain>
    </source>
</reference>
<comment type="caution">
    <text evidence="1">The sequence shown here is derived from an EMBL/GenBank/DDBJ whole genome shotgun (WGS) entry which is preliminary data.</text>
</comment>
<gene>
    <name evidence="1" type="ORF">H0H81_003149</name>
</gene>
<evidence type="ECO:0008006" key="3">
    <source>
        <dbReference type="Google" id="ProtNLM"/>
    </source>
</evidence>
<dbReference type="EMBL" id="JABCKI010006599">
    <property type="protein sequence ID" value="KAG5634151.1"/>
    <property type="molecule type" value="Genomic_DNA"/>
</dbReference>
<evidence type="ECO:0000313" key="1">
    <source>
        <dbReference type="EMBL" id="KAG5634151.1"/>
    </source>
</evidence>
<dbReference type="Proteomes" id="UP000717328">
    <property type="component" value="Unassembled WGS sequence"/>
</dbReference>
<protein>
    <recommendedName>
        <fullName evidence="3">DDE Tnp4 domain-containing protein</fullName>
    </recommendedName>
</protein>
<evidence type="ECO:0000313" key="2">
    <source>
        <dbReference type="Proteomes" id="UP000717328"/>
    </source>
</evidence>
<name>A0A9P7K1F5_9AGAR</name>